<evidence type="ECO:0000313" key="3">
    <source>
        <dbReference type="Proteomes" id="UP001153714"/>
    </source>
</evidence>
<name>A0A9N9N0R5_9NEOP</name>
<evidence type="ECO:0000256" key="1">
    <source>
        <dbReference type="SAM" id="MobiDB-lite"/>
    </source>
</evidence>
<gene>
    <name evidence="2" type="ORF">DIATSA_LOCUS1047</name>
</gene>
<organism evidence="2 3">
    <name type="scientific">Diatraea saccharalis</name>
    <name type="common">sugarcane borer</name>
    <dbReference type="NCBI Taxonomy" id="40085"/>
    <lineage>
        <taxon>Eukaryota</taxon>
        <taxon>Metazoa</taxon>
        <taxon>Ecdysozoa</taxon>
        <taxon>Arthropoda</taxon>
        <taxon>Hexapoda</taxon>
        <taxon>Insecta</taxon>
        <taxon>Pterygota</taxon>
        <taxon>Neoptera</taxon>
        <taxon>Endopterygota</taxon>
        <taxon>Lepidoptera</taxon>
        <taxon>Glossata</taxon>
        <taxon>Ditrysia</taxon>
        <taxon>Pyraloidea</taxon>
        <taxon>Crambidae</taxon>
        <taxon>Crambinae</taxon>
        <taxon>Diatraea</taxon>
    </lineage>
</organism>
<protein>
    <submittedName>
        <fullName evidence="2">Uncharacterized protein</fullName>
    </submittedName>
</protein>
<feature type="region of interest" description="Disordered" evidence="1">
    <location>
        <begin position="1"/>
        <end position="39"/>
    </location>
</feature>
<reference evidence="2" key="1">
    <citation type="submission" date="2021-12" db="EMBL/GenBank/DDBJ databases">
        <authorList>
            <person name="King R."/>
        </authorList>
    </citation>
    <scope>NUCLEOTIDE SEQUENCE</scope>
</reference>
<dbReference type="OrthoDB" id="7492484at2759"/>
<accession>A0A9N9N0R5</accession>
<feature type="compositionally biased region" description="Polar residues" evidence="1">
    <location>
        <begin position="20"/>
        <end position="32"/>
    </location>
</feature>
<dbReference type="EMBL" id="OU893341">
    <property type="protein sequence ID" value="CAG9782813.1"/>
    <property type="molecule type" value="Genomic_DNA"/>
</dbReference>
<dbReference type="AlphaFoldDB" id="A0A9N9N0R5"/>
<keyword evidence="3" id="KW-1185">Reference proteome</keyword>
<reference evidence="2" key="2">
    <citation type="submission" date="2022-10" db="EMBL/GenBank/DDBJ databases">
        <authorList>
            <consortium name="ENA_rothamsted_submissions"/>
            <consortium name="culmorum"/>
            <person name="King R."/>
        </authorList>
    </citation>
    <scope>NUCLEOTIDE SEQUENCE</scope>
</reference>
<proteinExistence type="predicted"/>
<sequence>MTVDAGTSSIIVTEKDDTQNDTTLETQINDVSASRKKSVLSNNDENLKSNIEDDDEVVIRKEENINLESSPPNYVEFNKAGPSEKIESLIVRTNASYMTNQCIDKSTQTEWSSVLLEAKRHEDGHYSFHLPPLSVLKYYFW</sequence>
<evidence type="ECO:0000313" key="2">
    <source>
        <dbReference type="EMBL" id="CAG9782813.1"/>
    </source>
</evidence>
<feature type="compositionally biased region" description="Polar residues" evidence="1">
    <location>
        <begin position="1"/>
        <end position="11"/>
    </location>
</feature>
<dbReference type="Proteomes" id="UP001153714">
    <property type="component" value="Chromosome 10"/>
</dbReference>